<comment type="caution">
    <text evidence="4">The sequence shown here is derived from an EMBL/GenBank/DDBJ whole genome shotgun (WGS) entry which is preliminary data.</text>
</comment>
<keyword evidence="2" id="KW-0812">Transmembrane</keyword>
<dbReference type="EMBL" id="DVIQ01000014">
    <property type="protein sequence ID" value="HIS30368.1"/>
    <property type="molecule type" value="Genomic_DNA"/>
</dbReference>
<dbReference type="InterPro" id="IPR052173">
    <property type="entry name" value="Beta-lactam_resp_regulator"/>
</dbReference>
<evidence type="ECO:0000256" key="2">
    <source>
        <dbReference type="SAM" id="Phobius"/>
    </source>
</evidence>
<dbReference type="InterPro" id="IPR008756">
    <property type="entry name" value="Peptidase_M56"/>
</dbReference>
<gene>
    <name evidence="4" type="ORF">IAB44_02300</name>
</gene>
<evidence type="ECO:0000313" key="4">
    <source>
        <dbReference type="EMBL" id="HIS30368.1"/>
    </source>
</evidence>
<keyword evidence="2" id="KW-0472">Membrane</keyword>
<protein>
    <submittedName>
        <fullName evidence="4">M56 family metallopeptidase</fullName>
    </submittedName>
</protein>
<feature type="transmembrane region" description="Helical" evidence="2">
    <location>
        <begin position="106"/>
        <end position="125"/>
    </location>
</feature>
<dbReference type="CDD" id="cd07341">
    <property type="entry name" value="M56_BlaR1_MecR1_like"/>
    <property type="match status" value="1"/>
</dbReference>
<reference evidence="4" key="1">
    <citation type="submission" date="2020-10" db="EMBL/GenBank/DDBJ databases">
        <authorList>
            <person name="Gilroy R."/>
        </authorList>
    </citation>
    <scope>NUCLEOTIDE SEQUENCE</scope>
    <source>
        <strain evidence="4">CHK190-19873</strain>
    </source>
</reference>
<feature type="transmembrane region" description="Helical" evidence="2">
    <location>
        <begin position="6"/>
        <end position="26"/>
    </location>
</feature>
<dbReference type="Pfam" id="PF05569">
    <property type="entry name" value="Peptidase_M56"/>
    <property type="match status" value="1"/>
</dbReference>
<reference evidence="4" key="2">
    <citation type="journal article" date="2021" name="PeerJ">
        <title>Extensive microbial diversity within the chicken gut microbiome revealed by metagenomics and culture.</title>
        <authorList>
            <person name="Gilroy R."/>
            <person name="Ravi A."/>
            <person name="Getino M."/>
            <person name="Pursley I."/>
            <person name="Horton D.L."/>
            <person name="Alikhan N.F."/>
            <person name="Baker D."/>
            <person name="Gharbi K."/>
            <person name="Hall N."/>
            <person name="Watson M."/>
            <person name="Adriaenssens E.M."/>
            <person name="Foster-Nyarko E."/>
            <person name="Jarju S."/>
            <person name="Secka A."/>
            <person name="Antonio M."/>
            <person name="Oren A."/>
            <person name="Chaudhuri R.R."/>
            <person name="La Ragione R."/>
            <person name="Hildebrand F."/>
            <person name="Pallen M.J."/>
        </authorList>
    </citation>
    <scope>NUCLEOTIDE SEQUENCE</scope>
    <source>
        <strain evidence="4">CHK190-19873</strain>
    </source>
</reference>
<feature type="domain" description="Peptidase M56" evidence="3">
    <location>
        <begin position="8"/>
        <end position="274"/>
    </location>
</feature>
<organism evidence="4 5">
    <name type="scientific">Candidatus Limivivens intestinipullorum</name>
    <dbReference type="NCBI Taxonomy" id="2840858"/>
    <lineage>
        <taxon>Bacteria</taxon>
        <taxon>Bacillati</taxon>
        <taxon>Bacillota</taxon>
        <taxon>Clostridia</taxon>
        <taxon>Lachnospirales</taxon>
        <taxon>Lachnospiraceae</taxon>
        <taxon>Lachnospiraceae incertae sedis</taxon>
        <taxon>Candidatus Limivivens</taxon>
    </lineage>
</organism>
<sequence length="549" mass="60174">MRLFITLLAAMSLAGTLPFLLCEFIFHTMKKRRFPASFQYAWQKGCIALYLLPLPLLKHLLFPAAAEPASFLSESGGSPALYIPLDNAIHLTAKGFALSLPEQSQLFLIAVWCAGVFLAVLFTCLRLRRFRKRLGILCPVSADQETLQRQKESLGIRRRVALYECPAFVSPFTCGVFRPAILLTFSKPERARNLVLRHELTHIKSKDALVRLLALFAVFLHWYNPAVYVFFRELKKTQELACDERLSKTLSKEEKREYGALLLDTAAAKTKTRTRFLPFSGSGYAFLQKRIRCLCHPAKAGLLPSALLSLALAGAACVPILCFAPKTLNWTNASGLSGQELAHADGVSYAADLADVPADERTFLYQAEYLTDADGAVIHPFAGGPPAACSEHTFYPVWKKQHAKKSAGCLVTTRQISFCLTCGYEKPVSAPQQIFYLTCPHKQEDAPALSFVGAGGAAVTVETQSGRETLPDDPGNFTRSDFSDTPGQTESTDYPDAGGIPKNQSPDYPDAGDVLGNHPRIGETFLDGGVLMRITAVEKKGEFIAEPAG</sequence>
<feature type="transmembrane region" description="Helical" evidence="2">
    <location>
        <begin position="306"/>
        <end position="324"/>
    </location>
</feature>
<feature type="transmembrane region" description="Helical" evidence="2">
    <location>
        <begin position="47"/>
        <end position="66"/>
    </location>
</feature>
<dbReference type="AlphaFoldDB" id="A0A9D1EQX1"/>
<evidence type="ECO:0000313" key="5">
    <source>
        <dbReference type="Proteomes" id="UP000823935"/>
    </source>
</evidence>
<dbReference type="PANTHER" id="PTHR34978">
    <property type="entry name" value="POSSIBLE SENSOR-TRANSDUCER PROTEIN BLAR"/>
    <property type="match status" value="1"/>
</dbReference>
<proteinExistence type="predicted"/>
<name>A0A9D1EQX1_9FIRM</name>
<feature type="transmembrane region" description="Helical" evidence="2">
    <location>
        <begin position="208"/>
        <end position="231"/>
    </location>
</feature>
<evidence type="ECO:0000259" key="3">
    <source>
        <dbReference type="Pfam" id="PF05569"/>
    </source>
</evidence>
<dbReference type="Proteomes" id="UP000823935">
    <property type="component" value="Unassembled WGS sequence"/>
</dbReference>
<accession>A0A9D1EQX1</accession>
<feature type="compositionally biased region" description="Polar residues" evidence="1">
    <location>
        <begin position="477"/>
        <end position="492"/>
    </location>
</feature>
<keyword evidence="2" id="KW-1133">Transmembrane helix</keyword>
<dbReference type="PANTHER" id="PTHR34978:SF3">
    <property type="entry name" value="SLR0241 PROTEIN"/>
    <property type="match status" value="1"/>
</dbReference>
<evidence type="ECO:0000256" key="1">
    <source>
        <dbReference type="SAM" id="MobiDB-lite"/>
    </source>
</evidence>
<feature type="region of interest" description="Disordered" evidence="1">
    <location>
        <begin position="462"/>
        <end position="509"/>
    </location>
</feature>